<feature type="compositionally biased region" description="Low complexity" evidence="1">
    <location>
        <begin position="247"/>
        <end position="256"/>
    </location>
</feature>
<dbReference type="Pfam" id="PF04367">
    <property type="entry name" value="DUF502"/>
    <property type="match status" value="1"/>
</dbReference>
<feature type="compositionally biased region" description="Polar residues" evidence="1">
    <location>
        <begin position="223"/>
        <end position="232"/>
    </location>
</feature>
<evidence type="ECO:0000256" key="1">
    <source>
        <dbReference type="SAM" id="MobiDB-lite"/>
    </source>
</evidence>
<reference evidence="3 4" key="1">
    <citation type="submission" date="2019-03" db="EMBL/GenBank/DDBJ databases">
        <title>Genomic Encyclopedia of Type Strains, Phase IV (KMG-IV): sequencing the most valuable type-strain genomes for metagenomic binning, comparative biology and taxonomic classification.</title>
        <authorList>
            <person name="Goeker M."/>
        </authorList>
    </citation>
    <scope>NUCLEOTIDE SEQUENCE [LARGE SCALE GENOMIC DNA]</scope>
    <source>
        <strain evidence="3 4">DSM 2132</strain>
    </source>
</reference>
<feature type="transmembrane region" description="Helical" evidence="2">
    <location>
        <begin position="50"/>
        <end position="75"/>
    </location>
</feature>
<dbReference type="AlphaFoldDB" id="A0A4R2PPS7"/>
<feature type="compositionally biased region" description="Basic residues" evidence="1">
    <location>
        <begin position="315"/>
        <end position="328"/>
    </location>
</feature>
<evidence type="ECO:0000313" key="4">
    <source>
        <dbReference type="Proteomes" id="UP000295399"/>
    </source>
</evidence>
<keyword evidence="4" id="KW-1185">Reference proteome</keyword>
<dbReference type="OrthoDB" id="9780267at2"/>
<proteinExistence type="predicted"/>
<dbReference type="InParanoid" id="A0A4R2PPS7"/>
<dbReference type="RefSeq" id="WP_132707448.1">
    <property type="nucleotide sequence ID" value="NZ_JACIGF010000002.1"/>
</dbReference>
<dbReference type="PANTHER" id="PTHR31876:SF26">
    <property type="entry name" value="PROTEIN LIKE COV 2"/>
    <property type="match status" value="1"/>
</dbReference>
<comment type="caution">
    <text evidence="3">The sequence shown here is derived from an EMBL/GenBank/DDBJ whole genome shotgun (WGS) entry which is preliminary data.</text>
</comment>
<dbReference type="InterPro" id="IPR007462">
    <property type="entry name" value="COV1-like"/>
</dbReference>
<dbReference type="Proteomes" id="UP000295399">
    <property type="component" value="Unassembled WGS sequence"/>
</dbReference>
<protein>
    <submittedName>
        <fullName evidence="3">Putative membrane protein</fullName>
    </submittedName>
</protein>
<name>A0A4R2PPS7_RHOSA</name>
<gene>
    <name evidence="3" type="ORF">EV659_102196</name>
</gene>
<keyword evidence="2" id="KW-0812">Transmembrane</keyword>
<accession>A0A4R2PPS7</accession>
<evidence type="ECO:0000256" key="2">
    <source>
        <dbReference type="SAM" id="Phobius"/>
    </source>
</evidence>
<organism evidence="3 4">
    <name type="scientific">Rhodothalassium salexigens DSM 2132</name>
    <dbReference type="NCBI Taxonomy" id="1188247"/>
    <lineage>
        <taxon>Bacteria</taxon>
        <taxon>Pseudomonadati</taxon>
        <taxon>Pseudomonadota</taxon>
        <taxon>Alphaproteobacteria</taxon>
        <taxon>Rhodothalassiales</taxon>
        <taxon>Rhodothalassiaceae</taxon>
        <taxon>Rhodothalassium</taxon>
    </lineage>
</organism>
<sequence>MIQQLRNYFLTGLFTAAPILITGYLTWVFIDTVDNIVVRNLPPRYNPDTYLPFSIPGLGILIMIAFLTLFGALATNFMGRTLIRMGERIVDRMPIVKSVYATLKQIIDTISAQNSDTFKEVVLVEYPRKGIWSLALVSSPAKGPVQARTPETMLNVFLPTTPNPTNGFLLYVPREQCLFLDMSVEEAIKYVISAGLVGKNNGEGETLAIRPPNEQKRAGDTTGDGTDNQNPTGPAGPIGQDGDAPRTANGDGSDGASSGGDGNTGTASPIATPATPATATDPRLTSLAMAHSAAADPAPADQAPPAAPPSPSARSGRRRLFRRGKATS</sequence>
<feature type="compositionally biased region" description="Low complexity" evidence="1">
    <location>
        <begin position="264"/>
        <end position="304"/>
    </location>
</feature>
<feature type="region of interest" description="Disordered" evidence="1">
    <location>
        <begin position="201"/>
        <end position="328"/>
    </location>
</feature>
<keyword evidence="2" id="KW-0472">Membrane</keyword>
<dbReference type="EMBL" id="SLXO01000002">
    <property type="protein sequence ID" value="TCP37789.1"/>
    <property type="molecule type" value="Genomic_DNA"/>
</dbReference>
<feature type="transmembrane region" description="Helical" evidence="2">
    <location>
        <begin position="7"/>
        <end position="30"/>
    </location>
</feature>
<keyword evidence="2" id="KW-1133">Transmembrane helix</keyword>
<dbReference type="PANTHER" id="PTHR31876">
    <property type="entry name" value="COV-LIKE PROTEIN 1"/>
    <property type="match status" value="1"/>
</dbReference>
<evidence type="ECO:0000313" key="3">
    <source>
        <dbReference type="EMBL" id="TCP37789.1"/>
    </source>
</evidence>